<evidence type="ECO:0000259" key="11">
    <source>
        <dbReference type="PROSITE" id="PS50885"/>
    </source>
</evidence>
<gene>
    <name evidence="12" type="ORF">Q4521_06375</name>
</gene>
<dbReference type="SMART" id="SM00283">
    <property type="entry name" value="MA"/>
    <property type="match status" value="1"/>
</dbReference>
<feature type="transmembrane region" description="Helical" evidence="9">
    <location>
        <begin position="279"/>
        <end position="300"/>
    </location>
</feature>
<keyword evidence="8" id="KW-0175">Coiled coil</keyword>
<reference evidence="12" key="1">
    <citation type="submission" date="2023-07" db="EMBL/GenBank/DDBJ databases">
        <title>Genome content predicts the carbon catabolic preferences of heterotrophic bacteria.</title>
        <authorList>
            <person name="Gralka M."/>
        </authorList>
    </citation>
    <scope>NUCLEOTIDE SEQUENCE</scope>
    <source>
        <strain evidence="12">I3M17_2</strain>
    </source>
</reference>
<evidence type="ECO:0000256" key="6">
    <source>
        <dbReference type="ARBA" id="ARBA00029447"/>
    </source>
</evidence>
<dbReference type="Gene3D" id="6.10.340.10">
    <property type="match status" value="1"/>
</dbReference>
<dbReference type="CDD" id="cd06225">
    <property type="entry name" value="HAMP"/>
    <property type="match status" value="1"/>
</dbReference>
<dbReference type="EMBL" id="JAUOPB010000004">
    <property type="protein sequence ID" value="MDO6422091.1"/>
    <property type="molecule type" value="Genomic_DNA"/>
</dbReference>
<comment type="caution">
    <text evidence="12">The sequence shown here is derived from an EMBL/GenBank/DDBJ whole genome shotgun (WGS) entry which is preliminary data.</text>
</comment>
<dbReference type="PANTHER" id="PTHR32089:SF119">
    <property type="entry name" value="METHYL-ACCEPTING CHEMOTAXIS PROTEIN CTPL"/>
    <property type="match status" value="1"/>
</dbReference>
<evidence type="ECO:0000256" key="8">
    <source>
        <dbReference type="SAM" id="Coils"/>
    </source>
</evidence>
<evidence type="ECO:0000256" key="1">
    <source>
        <dbReference type="ARBA" id="ARBA00004141"/>
    </source>
</evidence>
<dbReference type="SMART" id="SM00304">
    <property type="entry name" value="HAMP"/>
    <property type="match status" value="2"/>
</dbReference>
<evidence type="ECO:0000256" key="7">
    <source>
        <dbReference type="PROSITE-ProRule" id="PRU00284"/>
    </source>
</evidence>
<proteinExistence type="inferred from homology"/>
<accession>A0AAW7X2U4</accession>
<dbReference type="InterPro" id="IPR003660">
    <property type="entry name" value="HAMP_dom"/>
</dbReference>
<dbReference type="GO" id="GO:0006935">
    <property type="term" value="P:chemotaxis"/>
    <property type="evidence" value="ECO:0007669"/>
    <property type="project" value="UniProtKB-ARBA"/>
</dbReference>
<dbReference type="AlphaFoldDB" id="A0AAW7X2U4"/>
<dbReference type="Pfam" id="PF00015">
    <property type="entry name" value="MCPsignal"/>
    <property type="match status" value="1"/>
</dbReference>
<feature type="coiled-coil region" evidence="8">
    <location>
        <begin position="342"/>
        <end position="372"/>
    </location>
</feature>
<dbReference type="GO" id="GO:0016020">
    <property type="term" value="C:membrane"/>
    <property type="evidence" value="ECO:0007669"/>
    <property type="project" value="UniProtKB-SubCell"/>
</dbReference>
<feature type="domain" description="Methyl-accepting transducer" evidence="10">
    <location>
        <begin position="416"/>
        <end position="652"/>
    </location>
</feature>
<evidence type="ECO:0000259" key="10">
    <source>
        <dbReference type="PROSITE" id="PS50111"/>
    </source>
</evidence>
<comment type="subcellular location">
    <subcellularLocation>
        <location evidence="1">Membrane</location>
        <topology evidence="1">Multi-pass membrane protein</topology>
    </subcellularLocation>
</comment>
<keyword evidence="2 9" id="KW-0812">Transmembrane</keyword>
<dbReference type="PANTHER" id="PTHR32089">
    <property type="entry name" value="METHYL-ACCEPTING CHEMOTAXIS PROTEIN MCPB"/>
    <property type="match status" value="1"/>
</dbReference>
<dbReference type="RefSeq" id="WP_303491916.1">
    <property type="nucleotide sequence ID" value="NZ_JAUOPB010000004.1"/>
</dbReference>
<dbReference type="Gene3D" id="1.10.287.950">
    <property type="entry name" value="Methyl-accepting chemotaxis protein"/>
    <property type="match status" value="1"/>
</dbReference>
<name>A0AAW7X2U4_9GAMM</name>
<keyword evidence="4 9" id="KW-0472">Membrane</keyword>
<dbReference type="Pfam" id="PF00672">
    <property type="entry name" value="HAMP"/>
    <property type="match status" value="1"/>
</dbReference>
<dbReference type="PROSITE" id="PS50111">
    <property type="entry name" value="CHEMOTAXIS_TRANSDUC_2"/>
    <property type="match status" value="1"/>
</dbReference>
<dbReference type="PROSITE" id="PS50885">
    <property type="entry name" value="HAMP"/>
    <property type="match status" value="1"/>
</dbReference>
<dbReference type="SUPFAM" id="SSF58104">
    <property type="entry name" value="Methyl-accepting chemotaxis protein (MCP) signaling domain"/>
    <property type="match status" value="1"/>
</dbReference>
<organism evidence="12 13">
    <name type="scientific">Saccharophagus degradans</name>
    <dbReference type="NCBI Taxonomy" id="86304"/>
    <lineage>
        <taxon>Bacteria</taxon>
        <taxon>Pseudomonadati</taxon>
        <taxon>Pseudomonadota</taxon>
        <taxon>Gammaproteobacteria</taxon>
        <taxon>Cellvibrionales</taxon>
        <taxon>Cellvibrionaceae</taxon>
        <taxon>Saccharophagus</taxon>
    </lineage>
</organism>
<dbReference type="GO" id="GO:0007165">
    <property type="term" value="P:signal transduction"/>
    <property type="evidence" value="ECO:0007669"/>
    <property type="project" value="UniProtKB-KW"/>
</dbReference>
<evidence type="ECO:0000256" key="2">
    <source>
        <dbReference type="ARBA" id="ARBA00022692"/>
    </source>
</evidence>
<comment type="similarity">
    <text evidence="6">Belongs to the methyl-accepting chemotaxis (MCP) protein family.</text>
</comment>
<keyword evidence="3 9" id="KW-1133">Transmembrane helix</keyword>
<evidence type="ECO:0000313" key="13">
    <source>
        <dbReference type="Proteomes" id="UP001169760"/>
    </source>
</evidence>
<evidence type="ECO:0000256" key="4">
    <source>
        <dbReference type="ARBA" id="ARBA00023136"/>
    </source>
</evidence>
<feature type="domain" description="HAMP" evidence="11">
    <location>
        <begin position="301"/>
        <end position="353"/>
    </location>
</feature>
<keyword evidence="5 7" id="KW-0807">Transducer</keyword>
<dbReference type="Proteomes" id="UP001169760">
    <property type="component" value="Unassembled WGS sequence"/>
</dbReference>
<sequence length="711" mass="76723">MNFLQHLRISHKISALMIGLIFGFIAIGVTYYIQINVDKANRNLERGSLGFQSSTAELGMLQAQITAQAERYITTGDPAALQRYNALSEQYNALTSTANASAVEVSLGKAFSQVTTAAKQHANAISQLAPSEAGLTESTATELEQTMASLNALVGSTNSQEAIMAFSKLQELLEKIKASASPTHIQGLNDGLSTFREKFLASTFTASQQQEFAELSGSLQNSISLIDVNEPTASPEQLASVQALAANWATASNELLSEAKQKAETTMAAGSEKTLLSEAAVTAIIFVVALGTTVGVYLIYKSIIFPMAHMQSVIRRINRGKSKTRVKMMSHDEMGDLGTAFNKLLDERIQQLEDQSKENDKLNNSIISLIRALGMIARKDLTIKVPVSSDITGTISDAVNLLTTETAKTLHSVRDISEEVNGVSAKLQEQSTVVMQFADNERRQIQATSKALEVLARAMTDVAAKAGVADTAATEAIESTQEARKTVLETVSGIRTIRETISETEKRMKRLGDRSQEISGIVNLINTIAERTHILALNASMHAASAGEAGRGFAVVADEVQRLAESARQSTDEISAMVNNIRIETSDTVTLMNTLISQVADGSRLAEQAGKKMEDTESATRTLVLNVQSIAEHATQQAEVANRVKDRAAIIRTISEKTGKQLAAQKEFTDSLHNCAETLLERVNVFSLPEMEREERVVTTGANVTPIQSAG</sequence>
<evidence type="ECO:0000256" key="3">
    <source>
        <dbReference type="ARBA" id="ARBA00022989"/>
    </source>
</evidence>
<protein>
    <submittedName>
        <fullName evidence="12">Methyl-accepting chemotaxis protein</fullName>
    </submittedName>
</protein>
<dbReference type="InterPro" id="IPR004089">
    <property type="entry name" value="MCPsignal_dom"/>
</dbReference>
<feature type="transmembrane region" description="Helical" evidence="9">
    <location>
        <begin position="12"/>
        <end position="33"/>
    </location>
</feature>
<evidence type="ECO:0000313" key="12">
    <source>
        <dbReference type="EMBL" id="MDO6422091.1"/>
    </source>
</evidence>
<evidence type="ECO:0000256" key="5">
    <source>
        <dbReference type="ARBA" id="ARBA00023224"/>
    </source>
</evidence>
<evidence type="ECO:0000256" key="9">
    <source>
        <dbReference type="SAM" id="Phobius"/>
    </source>
</evidence>